<dbReference type="RefSeq" id="XP_067067340.1">
    <property type="nucleotide sequence ID" value="XM_067210674.1"/>
</dbReference>
<evidence type="ECO:0000256" key="2">
    <source>
        <dbReference type="SAM" id="Phobius"/>
    </source>
</evidence>
<dbReference type="Pfam" id="PF01734">
    <property type="entry name" value="Patatin"/>
    <property type="match status" value="1"/>
</dbReference>
<dbReference type="InterPro" id="IPR016035">
    <property type="entry name" value="Acyl_Trfase/lysoPLipase"/>
</dbReference>
<evidence type="ECO:0000256" key="1">
    <source>
        <dbReference type="ARBA" id="ARBA00023098"/>
    </source>
</evidence>
<keyword evidence="2" id="KW-1133">Transmembrane helix</keyword>
<protein>
    <recommendedName>
        <fullName evidence="3">PNPLA domain-containing protein</fullName>
    </recommendedName>
</protein>
<keyword evidence="1" id="KW-0443">Lipid metabolism</keyword>
<accession>A0A1J4MLK8</accession>
<dbReference type="OrthoDB" id="338410at2759"/>
<dbReference type="InterPro" id="IPR002641">
    <property type="entry name" value="PNPLA_dom"/>
</dbReference>
<keyword evidence="5" id="KW-1185">Reference proteome</keyword>
<dbReference type="Proteomes" id="UP000186804">
    <property type="component" value="Unassembled WGS sequence"/>
</dbReference>
<reference evidence="4 5" key="1">
    <citation type="submission" date="2016-10" db="EMBL/GenBank/DDBJ databases">
        <title>Reductive evolution of mitochondrial metabolism and differential evolution of invasion-related proteins in Cryptosporidium.</title>
        <authorList>
            <person name="Liu S."/>
            <person name="Roellig D.M."/>
            <person name="Guo Y."/>
            <person name="Li N."/>
            <person name="Frace M.A."/>
            <person name="Tang K."/>
            <person name="Zhang L."/>
            <person name="Feng Y."/>
            <person name="Xiao L."/>
        </authorList>
    </citation>
    <scope>NUCLEOTIDE SEQUENCE [LARGE SCALE GENOMIC DNA]</scope>
    <source>
        <strain evidence="4">30847</strain>
    </source>
</reference>
<dbReference type="SUPFAM" id="SSF52151">
    <property type="entry name" value="FabD/lysophospholipase-like"/>
    <property type="match status" value="1"/>
</dbReference>
<dbReference type="Gene3D" id="3.40.1090.10">
    <property type="entry name" value="Cytosolic phospholipase A2 catalytic domain"/>
    <property type="match status" value="1"/>
</dbReference>
<gene>
    <name evidence="4" type="ORF">cand_004310</name>
</gene>
<dbReference type="GeneID" id="92364616"/>
<organism evidence="4 5">
    <name type="scientific">Cryptosporidium andersoni</name>
    <dbReference type="NCBI Taxonomy" id="117008"/>
    <lineage>
        <taxon>Eukaryota</taxon>
        <taxon>Sar</taxon>
        <taxon>Alveolata</taxon>
        <taxon>Apicomplexa</taxon>
        <taxon>Conoidasida</taxon>
        <taxon>Coccidia</taxon>
        <taxon>Eucoccidiorida</taxon>
        <taxon>Eimeriorina</taxon>
        <taxon>Cryptosporidiidae</taxon>
        <taxon>Cryptosporidium</taxon>
    </lineage>
</organism>
<dbReference type="VEuPathDB" id="CryptoDB:cand_004310"/>
<dbReference type="GO" id="GO:0006629">
    <property type="term" value="P:lipid metabolic process"/>
    <property type="evidence" value="ECO:0007669"/>
    <property type="project" value="UniProtKB-KW"/>
</dbReference>
<dbReference type="EMBL" id="LRBS01000091">
    <property type="protein sequence ID" value="OII75070.1"/>
    <property type="molecule type" value="Genomic_DNA"/>
</dbReference>
<keyword evidence="2" id="KW-0812">Transmembrane</keyword>
<evidence type="ECO:0000313" key="5">
    <source>
        <dbReference type="Proteomes" id="UP000186804"/>
    </source>
</evidence>
<sequence length="604" mass="69337">MNTTYIIVLWYSLSIFFDFLGILFSIKVSNLSFGIIEAISQFESYNISYTQCTAILYNIQHSTLSFMFENENVCTPTTYKQKWQKEFLNAPFPKYLPFIHNSSNKLLIDFKEKDRPKMLSSFGLGNDSSKCFILGFSGIGNRGIWTAAAARGLAAQFFDNKIPLRWDIVAGISSGGLNALISSYFLPGGKEQISKNSKILNIMQNSIDTNLKSSYIIKDSNIRSDNYICSSGDNKEFIFEIWVGLGNPENRSDIKCYSPIKPSDEYSNEVYHINTSNDYFFENEMNYTNYLYDMYLKANSEIINNNCIVPISQDSSRWWQVLIPTITKIGKYITSFCTQDGWRSFVLGSLRNLYSVKREALISASRIVDGTLVTWSMQSILAQILGIKLKDINNKNETSWVLMDYENSKKLSDIVLASNAVSGIYMPIEIDGNYYIWGGLRGEANLEAAIERCMEIKPNIKEEDIIIDFITGAYYREELFHAGSYNDILGKEGFFGKLKRRFQNLNKESDCRPDPPTLFELLNRAWEFVTSPIRGLYPLETVIRRYPRVKFRFILRPKTLKFFPKSSFMFPPHKQKILILMDGFYTGRNATIYDFSISDTAVSM</sequence>
<feature type="domain" description="PNPLA" evidence="3">
    <location>
        <begin position="136"/>
        <end position="450"/>
    </location>
</feature>
<evidence type="ECO:0000313" key="4">
    <source>
        <dbReference type="EMBL" id="OII75070.1"/>
    </source>
</evidence>
<evidence type="ECO:0000259" key="3">
    <source>
        <dbReference type="Pfam" id="PF01734"/>
    </source>
</evidence>
<keyword evidence="2" id="KW-0472">Membrane</keyword>
<comment type="caution">
    <text evidence="4">The sequence shown here is derived from an EMBL/GenBank/DDBJ whole genome shotgun (WGS) entry which is preliminary data.</text>
</comment>
<name>A0A1J4MLK8_9CRYT</name>
<feature type="transmembrane region" description="Helical" evidence="2">
    <location>
        <begin position="6"/>
        <end position="26"/>
    </location>
</feature>
<dbReference type="AlphaFoldDB" id="A0A1J4MLK8"/>
<proteinExistence type="predicted"/>